<dbReference type="SMART" id="SM00934">
    <property type="entry name" value="OMPdecase"/>
    <property type="match status" value="1"/>
</dbReference>
<feature type="region of interest" description="Disordered" evidence="16">
    <location>
        <begin position="475"/>
        <end position="528"/>
    </location>
</feature>
<evidence type="ECO:0000256" key="14">
    <source>
        <dbReference type="ARBA" id="ARBA00049157"/>
    </source>
</evidence>
<accession>A0A7J6RJ64</accession>
<dbReference type="CDD" id="cd07829">
    <property type="entry name" value="STKc_CDK_like"/>
    <property type="match status" value="1"/>
</dbReference>
<dbReference type="InterPro" id="IPR011009">
    <property type="entry name" value="Kinase-like_dom_sf"/>
</dbReference>
<dbReference type="Gene3D" id="3.30.200.20">
    <property type="entry name" value="Phosphorylase Kinase, domain 1"/>
    <property type="match status" value="1"/>
</dbReference>
<dbReference type="InterPro" id="IPR001754">
    <property type="entry name" value="OMPdeCOase_dom"/>
</dbReference>
<dbReference type="PROSITE" id="PS00156">
    <property type="entry name" value="OMPDECASE"/>
    <property type="match status" value="1"/>
</dbReference>
<sequence length="1282" mass="142281">MSMAAAPFFERLAERCRAKDSLLCVGLDPHVSELPEPTPEAAFKFCEELVEATKDVAVAYKPNAAFFEQFGAAGWQQLKRLIEHIRRATDGAALVVLDAKRGDIGSTAQAYAKSAYEVLGADSITVNPYMGKDSMEPFLSDSSRGVWALCKTSNKGSDDIQTCKLGDGTLLYHHVAKVALESTDRGPASVGLVVGATDTEAMKSLRQSLSRGVWFLAPGIGAQGGDLEAAVRAGLDRQTGMGILFPVSRGISKTADRRAAAIELNRRINEARSRSSCAAMPAENASRPKIVLVPGNGGGGDIRPANFYGWFEKQMLDKGYEVKLPEGGMPDPVRARRSIWIPYIRDTLKCDENTVLVGHSSGAVAALRLAEEQKLRGIVLIAVYDDPLGDDMEAASGYFDGPFDWSAIQNNCGFIVQIGGTEDTLVPIDVQRRVAGMLRPKVEYVEVPGEDHFFVPPFGALVDAVTRHWCPIPPAPGLEGDDGMDVDNRERVNRVPTPMQPPPPPPPRSLKRPRPDGQEQQNRDELENRYELCEKLGEGTYGKVYRGMDKVTREPVAIKRMKINLEDEGCPSLAIREIALLRKIRSANVVSLLHIHADRGSSSPWDSLTLVFELLTYDLRQFIKRNSIPSAPCLKYFVYQILRGVKACHELRIMHRDIKPQNLLISQTTGRIKLADFGLARSYMHPTHRCTHEIVTLWYRAPEVIMGSLDYTYSIDVWSIGCVMAELFTGGSPLFPTDSEVETLFQIFRMRSTPTPETWPGIVETCPDYCEFWPKWKEDRGLQTMQQRNPEIPDWLNELALSCLRVTPTARATVAELMAHVGVVNATWRLYFVVVSLGLRMLMTPGLQGSFSFVLAFTRTRSQYGTRPSRFSGYSTSVVYVTPLRFPLEPIAHARTTDENMHVGSLFLDFFPACRVFSMTFYRLVVLAAYLAATVTSSEPRPFKRIVAVADVHGDQRNLIQALENGRVLFHKRLEHTADAEQQVEWHADASDPAEPVMVVQLGDLIDRGPLGLQCYRLMQNLYAAEGANEVVRVLGNHEILNMLGMAGRYVTDEDVAEFGGEAARRESWAPGGEIWTMIRDHYELVHIYGGSFTSKYSGEKVPELLPLARADTIFVHGGVLPALTDRSIDELNEQASRMIEDGALKNPLFLSESSPVWSRVYALGTDEEACPPLIDVLRHYGVARMVVGHTPSEDGRMKVRCGGRVILADVALSRWMARYPHHGHPAALEMTLVNATHLERIEAHYGSENDTAPGKHQLLWTVADGLVEDNFAEFDDDEAEL</sequence>
<evidence type="ECO:0000256" key="7">
    <source>
        <dbReference type="ARBA" id="ARBA00022741"/>
    </source>
</evidence>
<evidence type="ECO:0000256" key="4">
    <source>
        <dbReference type="ARBA" id="ARBA00021923"/>
    </source>
</evidence>
<dbReference type="InterPro" id="IPR008271">
    <property type="entry name" value="Ser/Thr_kinase_AS"/>
</dbReference>
<keyword evidence="7 15" id="KW-0547">Nucleotide-binding</keyword>
<keyword evidence="8" id="KW-0418">Kinase</keyword>
<comment type="caution">
    <text evidence="18">The sequence shown here is derived from an EMBL/GenBank/DDBJ whole genome shotgun (WGS) entry which is preliminary data.</text>
</comment>
<dbReference type="HAMAP" id="MF_01215">
    <property type="entry name" value="OMPdecase_type2"/>
    <property type="match status" value="1"/>
</dbReference>
<dbReference type="GO" id="GO:0044205">
    <property type="term" value="P:'de novo' UMP biosynthetic process"/>
    <property type="evidence" value="ECO:0007669"/>
    <property type="project" value="UniProtKB-UniPathway"/>
</dbReference>
<evidence type="ECO:0000256" key="16">
    <source>
        <dbReference type="SAM" id="MobiDB-lite"/>
    </source>
</evidence>
<dbReference type="NCBIfam" id="TIGR02127">
    <property type="entry name" value="pyrF_sub2"/>
    <property type="match status" value="1"/>
</dbReference>
<dbReference type="EC" id="4.1.1.23" evidence="3"/>
<dbReference type="FunFam" id="1.10.510.10:FF:000624">
    <property type="entry name" value="Mitogen-activated protein kinase"/>
    <property type="match status" value="1"/>
</dbReference>
<dbReference type="Gene3D" id="3.40.50.1820">
    <property type="entry name" value="alpha/beta hydrolase"/>
    <property type="match status" value="1"/>
</dbReference>
<dbReference type="InterPro" id="IPR017441">
    <property type="entry name" value="Protein_kinase_ATP_BS"/>
</dbReference>
<keyword evidence="11" id="KW-0665">Pyrimidine biosynthesis</keyword>
<comment type="pathway">
    <text evidence="1">Pyrimidine metabolism; UMP biosynthesis via de novo pathway; UMP from orotate: step 2/2.</text>
</comment>
<dbReference type="EMBL" id="JABANO010025425">
    <property type="protein sequence ID" value="KAF4720242.1"/>
    <property type="molecule type" value="Genomic_DNA"/>
</dbReference>
<keyword evidence="19" id="KW-1185">Reference proteome</keyword>
<evidence type="ECO:0000256" key="13">
    <source>
        <dbReference type="ARBA" id="ARBA00033428"/>
    </source>
</evidence>
<evidence type="ECO:0000256" key="11">
    <source>
        <dbReference type="ARBA" id="ARBA00022975"/>
    </source>
</evidence>
<dbReference type="Pfam" id="PF00215">
    <property type="entry name" value="OMPdecase"/>
    <property type="match status" value="1"/>
</dbReference>
<dbReference type="GO" id="GO:0004674">
    <property type="term" value="F:protein serine/threonine kinase activity"/>
    <property type="evidence" value="ECO:0007669"/>
    <property type="project" value="UniProtKB-KW"/>
</dbReference>
<dbReference type="InterPro" id="IPR029052">
    <property type="entry name" value="Metallo-depent_PP-like"/>
</dbReference>
<feature type="domain" description="Protein kinase" evidence="17">
    <location>
        <begin position="530"/>
        <end position="823"/>
    </location>
</feature>
<dbReference type="Gene3D" id="3.60.21.10">
    <property type="match status" value="1"/>
</dbReference>
<evidence type="ECO:0000259" key="17">
    <source>
        <dbReference type="PROSITE" id="PS50011"/>
    </source>
</evidence>
<dbReference type="InterPro" id="IPR011995">
    <property type="entry name" value="OMPdecase_type-2"/>
</dbReference>
<evidence type="ECO:0000256" key="10">
    <source>
        <dbReference type="ARBA" id="ARBA00022840"/>
    </source>
</evidence>
<evidence type="ECO:0000256" key="9">
    <source>
        <dbReference type="ARBA" id="ARBA00022793"/>
    </source>
</evidence>
<dbReference type="InterPro" id="IPR011060">
    <property type="entry name" value="RibuloseP-bd_barrel"/>
</dbReference>
<dbReference type="GO" id="GO:0016787">
    <property type="term" value="F:hydrolase activity"/>
    <property type="evidence" value="ECO:0007669"/>
    <property type="project" value="InterPro"/>
</dbReference>
<keyword evidence="5" id="KW-0723">Serine/threonine-protein kinase</keyword>
<dbReference type="Pfam" id="PF00069">
    <property type="entry name" value="Pkinase"/>
    <property type="match status" value="1"/>
</dbReference>
<dbReference type="SUPFAM" id="SSF51366">
    <property type="entry name" value="Ribulose-phoshate binding barrel"/>
    <property type="match status" value="1"/>
</dbReference>
<dbReference type="GO" id="GO:0005524">
    <property type="term" value="F:ATP binding"/>
    <property type="evidence" value="ECO:0007669"/>
    <property type="project" value="UniProtKB-UniRule"/>
</dbReference>
<reference evidence="18 19" key="1">
    <citation type="submission" date="2020-04" db="EMBL/GenBank/DDBJ databases">
        <title>Perkinsus olseni comparative genomics.</title>
        <authorList>
            <person name="Bogema D.R."/>
        </authorList>
    </citation>
    <scope>NUCLEOTIDE SEQUENCE [LARGE SCALE GENOMIC DNA]</scope>
    <source>
        <strain evidence="18 19">ATCC PRA-207</strain>
    </source>
</reference>
<comment type="catalytic activity">
    <reaction evidence="14">
        <text>orotidine 5'-phosphate + H(+) = UMP + CO2</text>
        <dbReference type="Rhea" id="RHEA:11596"/>
        <dbReference type="ChEBI" id="CHEBI:15378"/>
        <dbReference type="ChEBI" id="CHEBI:16526"/>
        <dbReference type="ChEBI" id="CHEBI:57538"/>
        <dbReference type="ChEBI" id="CHEBI:57865"/>
        <dbReference type="EC" id="4.1.1.23"/>
    </reaction>
</comment>
<evidence type="ECO:0000313" key="19">
    <source>
        <dbReference type="Proteomes" id="UP000553632"/>
    </source>
</evidence>
<dbReference type="InterPro" id="IPR004843">
    <property type="entry name" value="Calcineurin-like_PHP"/>
</dbReference>
<feature type="compositionally biased region" description="Pro residues" evidence="16">
    <location>
        <begin position="498"/>
        <end position="508"/>
    </location>
</feature>
<evidence type="ECO:0000313" key="18">
    <source>
        <dbReference type="EMBL" id="KAF4720242.1"/>
    </source>
</evidence>
<dbReference type="SMART" id="SM00220">
    <property type="entry name" value="S_TKc"/>
    <property type="match status" value="1"/>
</dbReference>
<dbReference type="PROSITE" id="PS00107">
    <property type="entry name" value="PROTEIN_KINASE_ATP"/>
    <property type="match status" value="1"/>
</dbReference>
<name>A0A7J6RJ64_PEROL</name>
<dbReference type="PROSITE" id="PS50011">
    <property type="entry name" value="PROTEIN_KINASE_DOM"/>
    <property type="match status" value="1"/>
</dbReference>
<evidence type="ECO:0000256" key="15">
    <source>
        <dbReference type="PROSITE-ProRule" id="PRU10141"/>
    </source>
</evidence>
<dbReference type="GO" id="GO:0004590">
    <property type="term" value="F:orotidine-5'-phosphate decarboxylase activity"/>
    <property type="evidence" value="ECO:0007669"/>
    <property type="project" value="UniProtKB-EC"/>
</dbReference>
<evidence type="ECO:0000256" key="1">
    <source>
        <dbReference type="ARBA" id="ARBA00004861"/>
    </source>
</evidence>
<gene>
    <name evidence="18" type="ORF">FOZ63_004884</name>
</gene>
<dbReference type="Pfam" id="PF00149">
    <property type="entry name" value="Metallophos"/>
    <property type="match status" value="1"/>
</dbReference>
<dbReference type="UniPathway" id="UPA00070">
    <property type="reaction ID" value="UER00120"/>
</dbReference>
<dbReference type="Gene3D" id="1.10.510.10">
    <property type="entry name" value="Transferase(Phosphotransferase) domain 1"/>
    <property type="match status" value="1"/>
</dbReference>
<keyword evidence="9" id="KW-0210">Decarboxylase</keyword>
<keyword evidence="6" id="KW-0808">Transferase</keyword>
<dbReference type="Proteomes" id="UP000553632">
    <property type="component" value="Unassembled WGS sequence"/>
</dbReference>
<keyword evidence="12" id="KW-0456">Lyase</keyword>
<dbReference type="InterPro" id="IPR029058">
    <property type="entry name" value="AB_hydrolase_fold"/>
</dbReference>
<dbReference type="SUPFAM" id="SSF56300">
    <property type="entry name" value="Metallo-dependent phosphatases"/>
    <property type="match status" value="1"/>
</dbReference>
<dbReference type="GO" id="GO:0006207">
    <property type="term" value="P:'de novo' pyrimidine nucleobase biosynthetic process"/>
    <property type="evidence" value="ECO:0007669"/>
    <property type="project" value="InterPro"/>
</dbReference>
<evidence type="ECO:0000256" key="12">
    <source>
        <dbReference type="ARBA" id="ARBA00023239"/>
    </source>
</evidence>
<dbReference type="PANTHER" id="PTHR43375">
    <property type="entry name" value="OROTIDINE 5'-PHOSPHATE DECARBOXYLASE"/>
    <property type="match status" value="1"/>
</dbReference>
<dbReference type="Gene3D" id="3.20.20.70">
    <property type="entry name" value="Aldolase class I"/>
    <property type="match status" value="1"/>
</dbReference>
<dbReference type="SUPFAM" id="SSF56112">
    <property type="entry name" value="Protein kinase-like (PK-like)"/>
    <property type="match status" value="1"/>
</dbReference>
<evidence type="ECO:0000256" key="2">
    <source>
        <dbReference type="ARBA" id="ARBA00008847"/>
    </source>
</evidence>
<evidence type="ECO:0000256" key="8">
    <source>
        <dbReference type="ARBA" id="ARBA00022777"/>
    </source>
</evidence>
<proteinExistence type="inferred from homology"/>
<protein>
    <recommendedName>
        <fullName evidence="4">Orotidine 5'-phosphate decarboxylase</fullName>
        <ecNumber evidence="3">4.1.1.23</ecNumber>
    </recommendedName>
    <alternativeName>
        <fullName evidence="13">OMP decarboxylase</fullName>
    </alternativeName>
</protein>
<evidence type="ECO:0000256" key="5">
    <source>
        <dbReference type="ARBA" id="ARBA00022527"/>
    </source>
</evidence>
<dbReference type="InterPro" id="IPR013785">
    <property type="entry name" value="Aldolase_TIM"/>
</dbReference>
<dbReference type="SUPFAM" id="SSF53474">
    <property type="entry name" value="alpha/beta-Hydrolases"/>
    <property type="match status" value="1"/>
</dbReference>
<evidence type="ECO:0000256" key="3">
    <source>
        <dbReference type="ARBA" id="ARBA00012321"/>
    </source>
</evidence>
<organism evidence="18 19">
    <name type="scientific">Perkinsus olseni</name>
    <name type="common">Perkinsus atlanticus</name>
    <dbReference type="NCBI Taxonomy" id="32597"/>
    <lineage>
        <taxon>Eukaryota</taxon>
        <taxon>Sar</taxon>
        <taxon>Alveolata</taxon>
        <taxon>Perkinsozoa</taxon>
        <taxon>Perkinsea</taxon>
        <taxon>Perkinsida</taxon>
        <taxon>Perkinsidae</taxon>
        <taxon>Perkinsus</taxon>
    </lineage>
</organism>
<dbReference type="PROSITE" id="PS00108">
    <property type="entry name" value="PROTEIN_KINASE_ST"/>
    <property type="match status" value="1"/>
</dbReference>
<dbReference type="CDD" id="cd04725">
    <property type="entry name" value="OMP_decarboxylase_like"/>
    <property type="match status" value="1"/>
</dbReference>
<keyword evidence="10 15" id="KW-0067">ATP-binding</keyword>
<comment type="similarity">
    <text evidence="2">Belongs to the OMP decarboxylase family. Type 2 subfamily.</text>
</comment>
<dbReference type="PANTHER" id="PTHR43375:SF1">
    <property type="entry name" value="OROTIDINE 5'-PHOSPHATE DECARBOXYLASE"/>
    <property type="match status" value="1"/>
</dbReference>
<dbReference type="InterPro" id="IPR018089">
    <property type="entry name" value="OMPdecase_AS"/>
</dbReference>
<evidence type="ECO:0000256" key="6">
    <source>
        <dbReference type="ARBA" id="ARBA00022679"/>
    </source>
</evidence>
<feature type="binding site" evidence="15">
    <location>
        <position position="559"/>
    </location>
    <ligand>
        <name>ATP</name>
        <dbReference type="ChEBI" id="CHEBI:30616"/>
    </ligand>
</feature>
<dbReference type="InterPro" id="IPR000719">
    <property type="entry name" value="Prot_kinase_dom"/>
</dbReference>
<feature type="compositionally biased region" description="Basic and acidic residues" evidence="16">
    <location>
        <begin position="513"/>
        <end position="528"/>
    </location>
</feature>